<protein>
    <recommendedName>
        <fullName evidence="3">Retrotransposon gag domain-containing protein</fullName>
    </recommendedName>
</protein>
<name>A0A1B5Z8M9_TRISU</name>
<dbReference type="AlphaFoldDB" id="A0A1B5Z8M9"/>
<keyword evidence="2" id="KW-1185">Reference proteome</keyword>
<dbReference type="EMBL" id="BCLP01042012">
    <property type="protein sequence ID" value="GAU10464.1"/>
    <property type="molecule type" value="Genomic_DNA"/>
</dbReference>
<dbReference type="GO" id="GO:0004190">
    <property type="term" value="F:aspartic-type endopeptidase activity"/>
    <property type="evidence" value="ECO:0007669"/>
    <property type="project" value="InterPro"/>
</dbReference>
<dbReference type="InterPro" id="IPR001969">
    <property type="entry name" value="Aspartic_peptidase_AS"/>
</dbReference>
<gene>
    <name evidence="1" type="ORF">TSUD_417890</name>
</gene>
<evidence type="ECO:0000313" key="1">
    <source>
        <dbReference type="EMBL" id="GAU10464.1"/>
    </source>
</evidence>
<proteinExistence type="predicted"/>
<sequence length="1052" mass="117531">MDQLERDQATLREDVDSIKGKMDKLLELFQGLAHKESNVRPVTNEENIVWPEFGLPPGYTPPEMGEVSTQMPIMIPVTNKTPTPQGASAVQDGITQPRHTTESLATPVNAHSDVESTQKYRALEERLKAVEGFNAYGIDALDMCLAPDVVIPPKFKVPDFEKYKGINCPRNHLRMFCRKMAAYAANEKLMIHVFQDSLSGASLDWYMQLERTQIQTWKDLADAFLKQYKYNLDMAPNRMQLELVDTFMSTLQGPYYEKMIGSISSGFADMVIIGERVEEGLKSGKIQGASSSQVGAKKSFSNNFRKKEGETNAIAVGSSQAPPTPIPYFQYPYMAAVAQGQYPQQTYSMSTPQRPVVMPQQSHQQQPVGYQQKSQLGPRNINERKRVYFDRLPIPYGEILPYLIQKGMVEPRPLPQVAPPYPPYFDENAKCDYHAGSPGHTIENCKAFKYKVQELIDKKLISFKEEGPNVKDNPLPGHAGLSMNAVEEIEEQSLIKEVTKIKASMSVIQEKLIGYDEFEEIHSNCKVCSTNPERCQKMRDCLQKLMDQGLVQIGYSRVDADISVLESQDPTPIEIPYLRRGLQIPGKSVDPIVFHVPAPFPFDSMKKVPWNYQPTAYVGGKPLTNVESNVTNIVGIGSMTRSGRIFSSEQPNKKSLVIPRKGKSVEDEVGDGPSRKTLPQEEAEEFLRIIRKSDYRIVDQLGQTPSKISMLSLLLSSEAHRKALLKVLNEAHVTRDITVDQFDGVVGNITASRYLGLSEDELPAEGHNHNWALHISVKCLDNILSRVLVDTGSSLNVMPKTTLLKLVVEGGLMRPSSMVVKVFDGSRRTVVGEVDLPILIGPQLFTITFQIMDINPTYSCLLGRPWIHDAGAVTSTLHQKLKFINGDKMIVVSGQEDMMVSHLSSFRYIEADEEAAEVPFQALEIASVMTIKSGHSHHQRKGSAIFSWKAMKEALEEGSLEGWGKLPNIPEKKDRFGLGYQPSPTVFSKGNQGEIRTIQEIFSSAGFINEGLVALLEDADEEVPDLVYRCAPDKVLANWKTVEIPEIFSISK</sequence>
<dbReference type="OrthoDB" id="1743010at2759"/>
<dbReference type="PANTHER" id="PTHR32108">
    <property type="entry name" value="DNA-DIRECTED RNA POLYMERASE SUBUNIT ALPHA"/>
    <property type="match status" value="1"/>
</dbReference>
<dbReference type="PANTHER" id="PTHR32108:SF9">
    <property type="entry name" value="REVERSE TRANSCRIPTASE RNASE H-LIKE DOMAIN-CONTAINING PROTEIN"/>
    <property type="match status" value="1"/>
</dbReference>
<dbReference type="GO" id="GO:0006508">
    <property type="term" value="P:proteolysis"/>
    <property type="evidence" value="ECO:0007669"/>
    <property type="project" value="InterPro"/>
</dbReference>
<organism evidence="1 2">
    <name type="scientific">Trifolium subterraneum</name>
    <name type="common">Subterranean clover</name>
    <dbReference type="NCBI Taxonomy" id="3900"/>
    <lineage>
        <taxon>Eukaryota</taxon>
        <taxon>Viridiplantae</taxon>
        <taxon>Streptophyta</taxon>
        <taxon>Embryophyta</taxon>
        <taxon>Tracheophyta</taxon>
        <taxon>Spermatophyta</taxon>
        <taxon>Magnoliopsida</taxon>
        <taxon>eudicotyledons</taxon>
        <taxon>Gunneridae</taxon>
        <taxon>Pentapetalae</taxon>
        <taxon>rosids</taxon>
        <taxon>fabids</taxon>
        <taxon>Fabales</taxon>
        <taxon>Fabaceae</taxon>
        <taxon>Papilionoideae</taxon>
        <taxon>50 kb inversion clade</taxon>
        <taxon>NPAAA clade</taxon>
        <taxon>Hologalegina</taxon>
        <taxon>IRL clade</taxon>
        <taxon>Trifolieae</taxon>
        <taxon>Trifolium</taxon>
    </lineage>
</organism>
<dbReference type="PROSITE" id="PS00141">
    <property type="entry name" value="ASP_PROTEASE"/>
    <property type="match status" value="1"/>
</dbReference>
<dbReference type="Gene3D" id="2.40.70.10">
    <property type="entry name" value="Acid Proteases"/>
    <property type="match status" value="1"/>
</dbReference>
<evidence type="ECO:0008006" key="3">
    <source>
        <dbReference type="Google" id="ProtNLM"/>
    </source>
</evidence>
<reference evidence="2" key="1">
    <citation type="journal article" date="2017" name="Front. Plant Sci.">
        <title>Climate Clever Clovers: New Paradigm to Reduce the Environmental Footprint of Ruminants by Breeding Low Methanogenic Forages Utilizing Haplotype Variation.</title>
        <authorList>
            <person name="Kaur P."/>
            <person name="Appels R."/>
            <person name="Bayer P.E."/>
            <person name="Keeble-Gagnere G."/>
            <person name="Wang J."/>
            <person name="Hirakawa H."/>
            <person name="Shirasawa K."/>
            <person name="Vercoe P."/>
            <person name="Stefanova K."/>
            <person name="Durmic Z."/>
            <person name="Nichols P."/>
            <person name="Revell C."/>
            <person name="Isobe S.N."/>
            <person name="Edwards D."/>
            <person name="Erskine W."/>
        </authorList>
    </citation>
    <scope>NUCLEOTIDE SEQUENCE [LARGE SCALE GENOMIC DNA]</scope>
    <source>
        <strain evidence="2">cv. Daliak</strain>
    </source>
</reference>
<dbReference type="CDD" id="cd00303">
    <property type="entry name" value="retropepsin_like"/>
    <property type="match status" value="1"/>
</dbReference>
<dbReference type="InterPro" id="IPR021109">
    <property type="entry name" value="Peptidase_aspartic_dom_sf"/>
</dbReference>
<accession>A0A1B5Z8M9</accession>
<evidence type="ECO:0000313" key="2">
    <source>
        <dbReference type="Proteomes" id="UP000242715"/>
    </source>
</evidence>
<comment type="caution">
    <text evidence="1">The sequence shown here is derived from an EMBL/GenBank/DDBJ whole genome shotgun (WGS) entry which is preliminary data.</text>
</comment>
<dbReference type="Proteomes" id="UP000242715">
    <property type="component" value="Unassembled WGS sequence"/>
</dbReference>
<dbReference type="SUPFAM" id="SSF50630">
    <property type="entry name" value="Acid proteases"/>
    <property type="match status" value="1"/>
</dbReference>